<dbReference type="Proteomes" id="UP001501821">
    <property type="component" value="Unassembled WGS sequence"/>
</dbReference>
<evidence type="ECO:0000313" key="2">
    <source>
        <dbReference type="EMBL" id="GAA3824227.1"/>
    </source>
</evidence>
<proteinExistence type="predicted"/>
<dbReference type="NCBIfam" id="TIGR02401">
    <property type="entry name" value="trehalose_TreY"/>
    <property type="match status" value="1"/>
</dbReference>
<dbReference type="EMBL" id="BAABAH010000009">
    <property type="protein sequence ID" value="GAA3824227.1"/>
    <property type="molecule type" value="Genomic_DNA"/>
</dbReference>
<keyword evidence="3" id="KW-1185">Reference proteome</keyword>
<dbReference type="Gene3D" id="1.10.150.200">
    <property type="entry name" value="Maltooligosyl trehalose synthase, domain 3"/>
    <property type="match status" value="1"/>
</dbReference>
<dbReference type="InterPro" id="IPR013797">
    <property type="entry name" value="Maltooligo_trehalose_synth_4"/>
</dbReference>
<sequence length="777" mass="85176">MTGPVPTSTYRLQVTADFDLDAVLEVLPYLDDLGVGWLYLSPLLEAHPGSTHGYDVVDPGRIDPARGGPEALARVSAEAHRRGMGIVVDVVPNHVGIETPVTNGWWWDVLRNGRESRFAHYFDIDWDAGDGRVLVPVLGDDDLGGPEGAIGHLEVVDGMLGYHDHRFPLAPGSADPDGDPSAVHDRQHYRLVSWRAADHDLNYRRFFSVNTLAGVRIEDRDVFEATHAEVGRWFREGLVDGLRIDHPDGLRHPAAYLEDLADLTDEAWVVVEKILEPGEELPVRWRTAGTTGYDALALIDRVLVDPAGEADLGALDDEARGGVPPWAEMVRANKREVAETSLNAEVRRIAREVARELDEDPAERRTDVESVLVELLAAFPVYRSYLPDGREHLDLAVETVRAERPDLATALDTVVPLLQDRLTAPALRFQQTSGMVMAKGVEDRSFYRWSRLTSLNEVGADPDDFSLTPAGFHEAMVRRQETGPAAMTALSTHDTKRSEDVRARIAVLAEDPGWWRRTLEDLLDAAPLPDPGFANLLWQAAVGAWPIARDRLHAYAEKAMREAADRTTWTEPDAAYEDAVHAVVDAAYDDGATRAILDGAAERLAAPGWSNALSAKLLSLTIPGVPDVYQGTELWDQSLVDPDNRRPVDFDLRRKLLAAGAAPSAPTGPDDQGAAKLHVVRTALRLRRGRPELFTRYEPVGAGGAAAGHLLAFDRGGVVAVATRLPLGLAEAGGWRDTRLALPEGEWRDLLTERPAAAEVGRLLDTLPVALLVREDR</sequence>
<organism evidence="2 3">
    <name type="scientific">Nocardioides panacisoli</name>
    <dbReference type="NCBI Taxonomy" id="627624"/>
    <lineage>
        <taxon>Bacteria</taxon>
        <taxon>Bacillati</taxon>
        <taxon>Actinomycetota</taxon>
        <taxon>Actinomycetes</taxon>
        <taxon>Propionibacteriales</taxon>
        <taxon>Nocardioidaceae</taxon>
        <taxon>Nocardioides</taxon>
    </lineage>
</organism>
<dbReference type="SUPFAM" id="SSF51445">
    <property type="entry name" value="(Trans)glycosidases"/>
    <property type="match status" value="1"/>
</dbReference>
<dbReference type="InterPro" id="IPR017853">
    <property type="entry name" value="GH"/>
</dbReference>
<dbReference type="Gene3D" id="3.20.20.80">
    <property type="entry name" value="Glycosidases"/>
    <property type="match status" value="1"/>
</dbReference>
<name>A0ABP7IQ70_9ACTN</name>
<dbReference type="InterPro" id="IPR006047">
    <property type="entry name" value="GH13_cat_dom"/>
</dbReference>
<reference evidence="3" key="1">
    <citation type="journal article" date="2019" name="Int. J. Syst. Evol. Microbiol.">
        <title>The Global Catalogue of Microorganisms (GCM) 10K type strain sequencing project: providing services to taxonomists for standard genome sequencing and annotation.</title>
        <authorList>
            <consortium name="The Broad Institute Genomics Platform"/>
            <consortium name="The Broad Institute Genome Sequencing Center for Infectious Disease"/>
            <person name="Wu L."/>
            <person name="Ma J."/>
        </authorList>
    </citation>
    <scope>NUCLEOTIDE SEQUENCE [LARGE SCALE GENOMIC DNA]</scope>
    <source>
        <strain evidence="3">JCM 16953</strain>
    </source>
</reference>
<dbReference type="CDD" id="cd11336">
    <property type="entry name" value="AmyAc_MTSase"/>
    <property type="match status" value="1"/>
</dbReference>
<evidence type="ECO:0000259" key="1">
    <source>
        <dbReference type="SMART" id="SM00642"/>
    </source>
</evidence>
<dbReference type="InterPro" id="IPR012767">
    <property type="entry name" value="Trehalose_TreY"/>
</dbReference>
<protein>
    <submittedName>
        <fullName evidence="2">Malto-oligosyltrehalose synthase</fullName>
    </submittedName>
</protein>
<dbReference type="Pfam" id="PF00128">
    <property type="entry name" value="Alpha-amylase"/>
    <property type="match status" value="1"/>
</dbReference>
<accession>A0ABP7IQ70</accession>
<dbReference type="Gene3D" id="1.10.10.470">
    <property type="entry name" value="Maltooligosyl trehalose synthase, domain 4"/>
    <property type="match status" value="1"/>
</dbReference>
<evidence type="ECO:0000313" key="3">
    <source>
        <dbReference type="Proteomes" id="UP001501821"/>
    </source>
</evidence>
<dbReference type="PANTHER" id="PTHR10357">
    <property type="entry name" value="ALPHA-AMYLASE FAMILY MEMBER"/>
    <property type="match status" value="1"/>
</dbReference>
<dbReference type="RefSeq" id="WP_344776274.1">
    <property type="nucleotide sequence ID" value="NZ_BAABAH010000009.1"/>
</dbReference>
<comment type="caution">
    <text evidence="2">The sequence shown here is derived from an EMBL/GenBank/DDBJ whole genome shotgun (WGS) entry which is preliminary data.</text>
</comment>
<feature type="domain" description="Glycosyl hydrolase family 13 catalytic" evidence="1">
    <location>
        <begin position="13"/>
        <end position="665"/>
    </location>
</feature>
<dbReference type="SMART" id="SM00642">
    <property type="entry name" value="Aamy"/>
    <property type="match status" value="1"/>
</dbReference>
<gene>
    <name evidence="2" type="primary">treY</name>
    <name evidence="2" type="ORF">GCM10022242_27080</name>
</gene>
<dbReference type="PANTHER" id="PTHR10357:SF216">
    <property type="entry name" value="MALTOOLIGOSYL TREHALOSE SYNTHASE-RELATED"/>
    <property type="match status" value="1"/>
</dbReference>
<dbReference type="Gene3D" id="3.30.1590.10">
    <property type="entry name" value="Maltooligosyl trehalose synthase, domain 2"/>
    <property type="match status" value="1"/>
</dbReference>